<dbReference type="InterPro" id="IPR051910">
    <property type="entry name" value="ComF/GntX_DNA_util-trans"/>
</dbReference>
<dbReference type="PANTHER" id="PTHR47505:SF1">
    <property type="entry name" value="DNA UTILIZATION PROTEIN YHGH"/>
    <property type="match status" value="1"/>
</dbReference>
<evidence type="ECO:0000313" key="3">
    <source>
        <dbReference type="EMBL" id="EEF58414.1"/>
    </source>
</evidence>
<dbReference type="STRING" id="320771.Cflav_PD6157"/>
<name>B9XP58_PEDPL</name>
<dbReference type="Proteomes" id="UP000003688">
    <property type="component" value="Unassembled WGS sequence"/>
</dbReference>
<sequence>MISTLKSLKPWLDAGLSFVYPEVCQICGAERASASEGFVGPLCWEKVRFIQPPFCARCGLPYEGDITTTFECHNCKEMELHFRTARSAVTAEGMVLDIVHRYKYQRHMWFEAFLADLLIRQAAKILTQEQWDMIIPVPLHPAKQHEREFNQAERLAARLSLATGIPVNKKLLQRVEPTRTQTQLSRNERMANVGKAFSLRSTQGLNGKKLVILDDVFTTGATTSACAKLLKPAGVADICVWTVARGL</sequence>
<dbReference type="InterPro" id="IPR000836">
    <property type="entry name" value="PRTase_dom"/>
</dbReference>
<organism evidence="3 4">
    <name type="scientific">Pedosphaera parvula (strain Ellin514)</name>
    <dbReference type="NCBI Taxonomy" id="320771"/>
    <lineage>
        <taxon>Bacteria</taxon>
        <taxon>Pseudomonadati</taxon>
        <taxon>Verrucomicrobiota</taxon>
        <taxon>Pedosphaerae</taxon>
        <taxon>Pedosphaerales</taxon>
        <taxon>Pedosphaeraceae</taxon>
        <taxon>Pedosphaera</taxon>
    </lineage>
</organism>
<dbReference type="Gene3D" id="3.40.50.2020">
    <property type="match status" value="1"/>
</dbReference>
<dbReference type="InterPro" id="IPR029057">
    <property type="entry name" value="PRTase-like"/>
</dbReference>
<dbReference type="InterPro" id="IPR044005">
    <property type="entry name" value="DZR_2"/>
</dbReference>
<proteinExistence type="inferred from homology"/>
<accession>B9XP58</accession>
<feature type="domain" description="Double zinc ribbon" evidence="2">
    <location>
        <begin position="16"/>
        <end position="75"/>
    </location>
</feature>
<dbReference type="EMBL" id="ABOX02000044">
    <property type="protein sequence ID" value="EEF58414.1"/>
    <property type="molecule type" value="Genomic_DNA"/>
</dbReference>
<dbReference type="AlphaFoldDB" id="B9XP58"/>
<keyword evidence="4" id="KW-1185">Reference proteome</keyword>
<dbReference type="PANTHER" id="PTHR47505">
    <property type="entry name" value="DNA UTILIZATION PROTEIN YHGH"/>
    <property type="match status" value="1"/>
</dbReference>
<comment type="similarity">
    <text evidence="1">Belongs to the ComF/GntX family.</text>
</comment>
<reference evidence="3 4" key="1">
    <citation type="journal article" date="2011" name="J. Bacteriol.">
        <title>Genome sequence of 'Pedosphaera parvula' Ellin514, an aerobic Verrucomicrobial isolate from pasture soil.</title>
        <authorList>
            <person name="Kant R."/>
            <person name="van Passel M.W."/>
            <person name="Sangwan P."/>
            <person name="Palva A."/>
            <person name="Lucas S."/>
            <person name="Copeland A."/>
            <person name="Lapidus A."/>
            <person name="Glavina Del Rio T."/>
            <person name="Dalin E."/>
            <person name="Tice H."/>
            <person name="Bruce D."/>
            <person name="Goodwin L."/>
            <person name="Pitluck S."/>
            <person name="Chertkov O."/>
            <person name="Larimer F.W."/>
            <person name="Land M.L."/>
            <person name="Hauser L."/>
            <person name="Brettin T.S."/>
            <person name="Detter J.C."/>
            <person name="Han S."/>
            <person name="de Vos W.M."/>
            <person name="Janssen P.H."/>
            <person name="Smidt H."/>
        </authorList>
    </citation>
    <scope>NUCLEOTIDE SEQUENCE [LARGE SCALE GENOMIC DNA]</scope>
    <source>
        <strain evidence="3 4">Ellin514</strain>
    </source>
</reference>
<protein>
    <submittedName>
        <fullName evidence="3">Competence protein F, putative</fullName>
    </submittedName>
</protein>
<dbReference type="CDD" id="cd06223">
    <property type="entry name" value="PRTases_typeI"/>
    <property type="match status" value="1"/>
</dbReference>
<comment type="caution">
    <text evidence="3">The sequence shown here is derived from an EMBL/GenBank/DDBJ whole genome shotgun (WGS) entry which is preliminary data.</text>
</comment>
<dbReference type="SUPFAM" id="SSF53271">
    <property type="entry name" value="PRTase-like"/>
    <property type="match status" value="1"/>
</dbReference>
<dbReference type="Pfam" id="PF18912">
    <property type="entry name" value="DZR_2"/>
    <property type="match status" value="1"/>
</dbReference>
<gene>
    <name evidence="3" type="ORF">Cflav_PD6157</name>
</gene>
<evidence type="ECO:0000259" key="2">
    <source>
        <dbReference type="Pfam" id="PF18912"/>
    </source>
</evidence>
<evidence type="ECO:0000313" key="4">
    <source>
        <dbReference type="Proteomes" id="UP000003688"/>
    </source>
</evidence>
<evidence type="ECO:0000256" key="1">
    <source>
        <dbReference type="ARBA" id="ARBA00008007"/>
    </source>
</evidence>